<evidence type="ECO:0000313" key="4">
    <source>
        <dbReference type="Proteomes" id="UP000000644"/>
    </source>
</evidence>
<protein>
    <submittedName>
        <fullName evidence="3">Putative lipoprotein</fullName>
    </submittedName>
</protein>
<accession>A1VV36</accession>
<gene>
    <name evidence="3" type="ordered locus">Pnap_4231</name>
</gene>
<dbReference type="InterPro" id="IPR018927">
    <property type="entry name" value="Pilus_synth_Q_C"/>
</dbReference>
<feature type="domain" description="Toxin co-regulated pilus biosynthesis protein Q C-terminal" evidence="2">
    <location>
        <begin position="63"/>
        <end position="142"/>
    </location>
</feature>
<dbReference type="AlphaFoldDB" id="A1VV36"/>
<keyword evidence="1" id="KW-0732">Signal</keyword>
<keyword evidence="3" id="KW-0614">Plasmid</keyword>
<keyword evidence="3" id="KW-0449">Lipoprotein</keyword>
<dbReference type="RefSeq" id="WP_011797887.1">
    <property type="nucleotide sequence ID" value="NC_008757.1"/>
</dbReference>
<organism evidence="3 4">
    <name type="scientific">Polaromonas naphthalenivorans (strain CJ2)</name>
    <dbReference type="NCBI Taxonomy" id="365044"/>
    <lineage>
        <taxon>Bacteria</taxon>
        <taxon>Pseudomonadati</taxon>
        <taxon>Pseudomonadota</taxon>
        <taxon>Betaproteobacteria</taxon>
        <taxon>Burkholderiales</taxon>
        <taxon>Comamonadaceae</taxon>
        <taxon>Polaromonas</taxon>
    </lineage>
</organism>
<evidence type="ECO:0000256" key="1">
    <source>
        <dbReference type="SAM" id="SignalP"/>
    </source>
</evidence>
<evidence type="ECO:0000313" key="3">
    <source>
        <dbReference type="EMBL" id="ABM39514.1"/>
    </source>
</evidence>
<dbReference type="Pfam" id="PF10671">
    <property type="entry name" value="TcpQ"/>
    <property type="match status" value="1"/>
</dbReference>
<name>A1VV36_POLNA</name>
<dbReference type="OrthoDB" id="8963661at2"/>
<sequence>MKTTIVLVALIATSGLSFSQVRFIDAPYPSSVSRPALQMPVAQQVAMPVYQATPVSAPAMQAGFEATPADANLRKALVRWTKMIGWTFEPEHWTLDRDIPIAGSASLGSDFKMATRLLLSSTEMTDLPAQPCFYSNNVLRVIPLNELCSRQQVNKTQ</sequence>
<proteinExistence type="predicted"/>
<feature type="signal peptide" evidence="1">
    <location>
        <begin position="1"/>
        <end position="19"/>
    </location>
</feature>
<dbReference type="Gene3D" id="3.55.50.70">
    <property type="match status" value="1"/>
</dbReference>
<dbReference type="Proteomes" id="UP000000644">
    <property type="component" value="Plasmid pPNAP01"/>
</dbReference>
<feature type="chain" id="PRO_5002639892" evidence="1">
    <location>
        <begin position="20"/>
        <end position="157"/>
    </location>
</feature>
<evidence type="ECO:0000259" key="2">
    <source>
        <dbReference type="Pfam" id="PF10671"/>
    </source>
</evidence>
<geneLocation type="plasmid" evidence="3 4">
    <name>pPNAP01</name>
</geneLocation>
<keyword evidence="4" id="KW-1185">Reference proteome</keyword>
<dbReference type="EMBL" id="CP000530">
    <property type="protein sequence ID" value="ABM39514.1"/>
    <property type="molecule type" value="Genomic_DNA"/>
</dbReference>
<dbReference type="HOGENOM" id="CLU_137790_0_0_4"/>
<dbReference type="KEGG" id="pna:Pnap_4231"/>
<reference evidence="4" key="1">
    <citation type="journal article" date="2009" name="Environ. Microbiol.">
        <title>The genome of Polaromonas naphthalenivorans strain CJ2, isolated from coal tar-contaminated sediment, reveals physiological and metabolic versatility and evolution through extensive horizontal gene transfer.</title>
        <authorList>
            <person name="Yagi J.M."/>
            <person name="Sims D."/>
            <person name="Brettin T."/>
            <person name="Bruce D."/>
            <person name="Madsen E.L."/>
        </authorList>
    </citation>
    <scope>NUCLEOTIDE SEQUENCE [LARGE SCALE GENOMIC DNA]</scope>
    <source>
        <strain evidence="4">CJ2</strain>
        <plasmid evidence="4">Plasmid pPNAP01</plasmid>
    </source>
</reference>